<dbReference type="InterPro" id="IPR043129">
    <property type="entry name" value="ATPase_NBD"/>
</dbReference>
<protein>
    <recommendedName>
        <fullName evidence="2">tRNA threonylcarbamoyladenosine biosynthesis protein TsaB</fullName>
    </recommendedName>
    <alternativeName>
        <fullName evidence="3">t(6)A37 threonylcarbamoyladenosine biosynthesis protein TsaB</fullName>
    </alternativeName>
</protein>
<evidence type="ECO:0000313" key="6">
    <source>
        <dbReference type="Proteomes" id="UP001310248"/>
    </source>
</evidence>
<comment type="similarity">
    <text evidence="1">Belongs to the KAE1 / TsaD family. TsaB subfamily.</text>
</comment>
<evidence type="ECO:0000256" key="1">
    <source>
        <dbReference type="ARBA" id="ARBA00010493"/>
    </source>
</evidence>
<dbReference type="Pfam" id="PF00814">
    <property type="entry name" value="TsaD"/>
    <property type="match status" value="1"/>
</dbReference>
<keyword evidence="5" id="KW-0808">Transferase</keyword>
<dbReference type="EMBL" id="JAYDYW010000002">
    <property type="protein sequence ID" value="MEE1672535.1"/>
    <property type="molecule type" value="Genomic_DNA"/>
</dbReference>
<comment type="caution">
    <text evidence="5">The sequence shown here is derived from an EMBL/GenBank/DDBJ whole genome shotgun (WGS) entry which is preliminary data.</text>
</comment>
<dbReference type="CDD" id="cd24032">
    <property type="entry name" value="ASKHA_NBD_TsaB"/>
    <property type="match status" value="1"/>
</dbReference>
<dbReference type="PANTHER" id="PTHR11735:SF11">
    <property type="entry name" value="TRNA THREONYLCARBAMOYLADENOSINE BIOSYNTHESIS PROTEIN TSAB"/>
    <property type="match status" value="1"/>
</dbReference>
<keyword evidence="6" id="KW-1185">Reference proteome</keyword>
<dbReference type="InterPro" id="IPR000905">
    <property type="entry name" value="Gcp-like_dom"/>
</dbReference>
<dbReference type="NCBIfam" id="TIGR03725">
    <property type="entry name" value="T6A_YeaZ"/>
    <property type="match status" value="1"/>
</dbReference>
<dbReference type="PANTHER" id="PTHR11735">
    <property type="entry name" value="TRNA N6-ADENOSINE THREONYLCARBAMOYLTRANSFERASE"/>
    <property type="match status" value="1"/>
</dbReference>
<dbReference type="InterPro" id="IPR022496">
    <property type="entry name" value="T6A_TsaB"/>
</dbReference>
<dbReference type="Gene3D" id="3.30.420.40">
    <property type="match status" value="2"/>
</dbReference>
<dbReference type="SUPFAM" id="SSF53067">
    <property type="entry name" value="Actin-like ATPase domain"/>
    <property type="match status" value="2"/>
</dbReference>
<gene>
    <name evidence="5" type="primary">tsaB</name>
    <name evidence="5" type="ORF">SNR37_001864</name>
</gene>
<organism evidence="5 6">
    <name type="scientific">Agarivorans aestuarii</name>
    <dbReference type="NCBI Taxonomy" id="1563703"/>
    <lineage>
        <taxon>Bacteria</taxon>
        <taxon>Pseudomonadati</taxon>
        <taxon>Pseudomonadota</taxon>
        <taxon>Gammaproteobacteria</taxon>
        <taxon>Alteromonadales</taxon>
        <taxon>Alteromonadaceae</taxon>
        <taxon>Agarivorans</taxon>
    </lineage>
</organism>
<reference evidence="6" key="1">
    <citation type="submission" date="2023-07" db="EMBL/GenBank/DDBJ databases">
        <title>Draft genome sequence of Agarivorans aestuarii strain ZMCS4, a CAZymes producing bacteria isolated from the marine brown algae Clodostephus spongiosus.</title>
        <authorList>
            <person name="Lorente B."/>
            <person name="Cabral C."/>
            <person name="Frias J."/>
            <person name="Faria J."/>
            <person name="Toubarro D."/>
        </authorList>
    </citation>
    <scope>NUCLEOTIDE SEQUENCE [LARGE SCALE GENOMIC DNA]</scope>
    <source>
        <strain evidence="6">ZMCS4</strain>
    </source>
</reference>
<dbReference type="GO" id="GO:0061711">
    <property type="term" value="F:tRNA N(6)-L-threonylcarbamoyladenine synthase activity"/>
    <property type="evidence" value="ECO:0007669"/>
    <property type="project" value="UniProtKB-EC"/>
</dbReference>
<accession>A0ABU7G265</accession>
<keyword evidence="5" id="KW-0012">Acyltransferase</keyword>
<evidence type="ECO:0000256" key="3">
    <source>
        <dbReference type="ARBA" id="ARBA00032446"/>
    </source>
</evidence>
<dbReference type="RefSeq" id="WP_329773932.1">
    <property type="nucleotide sequence ID" value="NZ_JAYDYW010000002.1"/>
</dbReference>
<feature type="domain" description="Gcp-like" evidence="4">
    <location>
        <begin position="32"/>
        <end position="151"/>
    </location>
</feature>
<evidence type="ECO:0000259" key="4">
    <source>
        <dbReference type="Pfam" id="PF00814"/>
    </source>
</evidence>
<dbReference type="Proteomes" id="UP001310248">
    <property type="component" value="Unassembled WGS sequence"/>
</dbReference>
<name>A0ABU7G265_9ALTE</name>
<proteinExistence type="inferred from homology"/>
<sequence>MTAKLLALDTSTENCSVALQWNGEVISKQEYSPRHHTQKILPFVEEVLAEASVSLTQVDAIAFGRGPGSFTGVRIGVATAQGLAFGADKPMVAVSTLQAMAQQAYASHNAEHCLAAIDARMGEVYWGEYQLEEGLMRLVEQELVIKPDLLDGKDSSSVAVGTGWQTYKELLSGQFSGVRVLDSVLYPTARDMLSYAQYAFERGDIVAAENAEPVYLRDKVTWKKLPGRE</sequence>
<evidence type="ECO:0000256" key="2">
    <source>
        <dbReference type="ARBA" id="ARBA00019012"/>
    </source>
</evidence>
<evidence type="ECO:0000313" key="5">
    <source>
        <dbReference type="EMBL" id="MEE1672535.1"/>
    </source>
</evidence>